<evidence type="ECO:0000313" key="3">
    <source>
        <dbReference type="EMBL" id="KAK7037129.1"/>
    </source>
</evidence>
<reference evidence="3 5" key="1">
    <citation type="journal article" date="2024" name="J Genomics">
        <title>Draft genome sequencing and assembly of Favolaschia claudopus CIRM-BRFM 2984 isolated from oak limbs.</title>
        <authorList>
            <person name="Navarro D."/>
            <person name="Drula E."/>
            <person name="Chaduli D."/>
            <person name="Cazenave R."/>
            <person name="Ahrendt S."/>
            <person name="Wang J."/>
            <person name="Lipzen A."/>
            <person name="Daum C."/>
            <person name="Barry K."/>
            <person name="Grigoriev I.V."/>
            <person name="Favel A."/>
            <person name="Rosso M.N."/>
            <person name="Martin F."/>
        </authorList>
    </citation>
    <scope>NUCLEOTIDE SEQUENCE [LARGE SCALE GENOMIC DNA]</scope>
    <source>
        <strain evidence="3 5">CIRM-BRFM 2984</strain>
    </source>
</reference>
<evidence type="ECO:0000313" key="5">
    <source>
        <dbReference type="Proteomes" id="UP001362999"/>
    </source>
</evidence>
<keyword evidence="5" id="KW-1185">Reference proteome</keyword>
<dbReference type="Proteomes" id="UP001362999">
    <property type="component" value="Unassembled WGS sequence"/>
</dbReference>
<feature type="coiled-coil region" evidence="1">
    <location>
        <begin position="134"/>
        <end position="196"/>
    </location>
</feature>
<dbReference type="AlphaFoldDB" id="A0AAW0CH31"/>
<name>A0AAW0CH31_9AGAR</name>
<feature type="region of interest" description="Disordered" evidence="2">
    <location>
        <begin position="824"/>
        <end position="894"/>
    </location>
</feature>
<feature type="region of interest" description="Disordered" evidence="2">
    <location>
        <begin position="1"/>
        <end position="40"/>
    </location>
</feature>
<feature type="compositionally biased region" description="Polar residues" evidence="2">
    <location>
        <begin position="544"/>
        <end position="559"/>
    </location>
</feature>
<organism evidence="3 5">
    <name type="scientific">Favolaschia claudopus</name>
    <dbReference type="NCBI Taxonomy" id="2862362"/>
    <lineage>
        <taxon>Eukaryota</taxon>
        <taxon>Fungi</taxon>
        <taxon>Dikarya</taxon>
        <taxon>Basidiomycota</taxon>
        <taxon>Agaricomycotina</taxon>
        <taxon>Agaricomycetes</taxon>
        <taxon>Agaricomycetidae</taxon>
        <taxon>Agaricales</taxon>
        <taxon>Marasmiineae</taxon>
        <taxon>Mycenaceae</taxon>
        <taxon>Favolaschia</taxon>
    </lineage>
</organism>
<proteinExistence type="predicted"/>
<keyword evidence="1" id="KW-0175">Coiled coil</keyword>
<dbReference type="EMBL" id="JAWWNJ010000018">
    <property type="protein sequence ID" value="KAK7037129.1"/>
    <property type="molecule type" value="Genomic_DNA"/>
</dbReference>
<accession>A0AAW0CH31</accession>
<feature type="region of interest" description="Disordered" evidence="2">
    <location>
        <begin position="602"/>
        <end position="633"/>
    </location>
</feature>
<protein>
    <submittedName>
        <fullName evidence="3">Uncharacterized protein</fullName>
    </submittedName>
</protein>
<feature type="compositionally biased region" description="Basic and acidic residues" evidence="2">
    <location>
        <begin position="25"/>
        <end position="40"/>
    </location>
</feature>
<sequence>MDVDPSTEPLPPNNTAESALPKPPRGGEKEKERDEMEKKMHAGKWRIHETFGVVVCSSALTESGGEHNKEACRECLGYIRHIGGSVAVGDKGLKAAMKLRDLATYQCMRLGDSARLEGQMSATKIMLTASEEKLERTQSSLLTVTARLAAAEEENNHLAGERDDARDECDAANEEIARLKIEIHGLESQIDKMDDSRARKRPTPPVCTLKGKPKIQVASAARTTQQTGPDIPQAVTVGDDDVKMADVAIEQRAPFDWKKAPEEHLAPGIPAEWAFHRIFHRGMLFMHIHMHMNLFHPHSWPFTTLHRHVLINYEMPLWFWTELKRSCGQKDVMEKNLSWWSSVNRPKLGDPLITNIAYCQFSGRRPQGFWFSDIYGTIDSRQFRGALLFQAINLAPLSKRKDPWTQEERDARIAVTKALFYILAIPGGYAQELRTYQCQVAPVQNLEHWPIGETNPEDLADGKVVSKLSAMGLSISTVDDMYPFLPANDALTRVGEPAGITATYADMLVHPPGLPWNDSALNAQNRGTLLNAVRLAAGEVGMVNHSSISSPDSQPTASTSRDRGRGKPRGGAVGRGRGNYPSRGRGMYGGSYTPDHRVYQHNPASTPFASPSVTHSYHHPVPPPYHSSPHSQQQYPLPAGWHNYSPYFATTANLFAPYHSAPATNPLPVTASSDALTAAADALNMPIDNMSLDKRIIQLGKKKLVLDHLIVQTMDHEEETIDDIASILTYGAQVLFEPNVGARDVALLVARTPTYIFIDSDADIDKLIWNTEQEAQPSRQSDGEALSFPFAKVWATERGSLEDLTEEHVDSWADTLQKLTDQRVNLKVTTPSGRGARRTAKSKLPGSSPVQISAPASADDSGSAYGDSSDSGEGSPVLVSPRRHGPQNGQHPDSETLAHLRENVLLSHAPLEERVATLNNIDHLLHERGHLYHVVGQPLLVIPPETIYNQ</sequence>
<gene>
    <name evidence="3" type="ORF">R3P38DRAFT_3481174</name>
    <name evidence="4" type="ORF">R3P38DRAFT_3481177</name>
</gene>
<evidence type="ECO:0000313" key="4">
    <source>
        <dbReference type="EMBL" id="KAK7037133.1"/>
    </source>
</evidence>
<feature type="region of interest" description="Disordered" evidence="2">
    <location>
        <begin position="544"/>
        <end position="587"/>
    </location>
</feature>
<evidence type="ECO:0000256" key="1">
    <source>
        <dbReference type="SAM" id="Coils"/>
    </source>
</evidence>
<feature type="compositionally biased region" description="Low complexity" evidence="2">
    <location>
        <begin position="853"/>
        <end position="875"/>
    </location>
</feature>
<dbReference type="EMBL" id="JAWWNJ010000018">
    <property type="protein sequence ID" value="KAK7037133.1"/>
    <property type="molecule type" value="Genomic_DNA"/>
</dbReference>
<evidence type="ECO:0000256" key="2">
    <source>
        <dbReference type="SAM" id="MobiDB-lite"/>
    </source>
</evidence>
<comment type="caution">
    <text evidence="3">The sequence shown here is derived from an EMBL/GenBank/DDBJ whole genome shotgun (WGS) entry which is preliminary data.</text>
</comment>